<comment type="caution">
    <text evidence="2">The sequence shown here is derived from an EMBL/GenBank/DDBJ whole genome shotgun (WGS) entry which is preliminary data.</text>
</comment>
<dbReference type="InterPro" id="IPR012551">
    <property type="entry name" value="DUF1707_SHOCT-like"/>
</dbReference>
<evidence type="ECO:0000313" key="3">
    <source>
        <dbReference type="Proteomes" id="UP001597286"/>
    </source>
</evidence>
<proteinExistence type="predicted"/>
<dbReference type="RefSeq" id="WP_378484964.1">
    <property type="nucleotide sequence ID" value="NZ_JBHUFB010000009.1"/>
</dbReference>
<dbReference type="Pfam" id="PF08044">
    <property type="entry name" value="DUF1707"/>
    <property type="match status" value="1"/>
</dbReference>
<sequence length="270" mass="29101">MSTTGAQLRARDTDRVETCGLLDTAHAEGQLTDAEHATRTDRAMKAVTFEQLGKLVDDLQIPSRYAKSAVVRPDRRPRDTESVDSRRWAGAAGLVVVAAGIGALAGSCSDGGVAGLSSPSIPTLTTGEGIAHFIDNYRATFGDTVADEVLLYPEHAVTERQSETDPARYSGYLYDGEFDSWGSDSARPRDTRTLDLGAVNVAAIAQLVSGAPQSVRIPDGTMSQVRFEYGTNDRIAEPVVQIYVQDEYDESTFMTVTFDGEILEVMVPSD</sequence>
<accession>A0ABW4P2Y1</accession>
<feature type="domain" description="DUF1707" evidence="1">
    <location>
        <begin position="8"/>
        <end position="60"/>
    </location>
</feature>
<evidence type="ECO:0000313" key="2">
    <source>
        <dbReference type="EMBL" id="MFD1812461.1"/>
    </source>
</evidence>
<dbReference type="EMBL" id="JBHUFB010000009">
    <property type="protein sequence ID" value="MFD1812461.1"/>
    <property type="molecule type" value="Genomic_DNA"/>
</dbReference>
<reference evidence="3" key="1">
    <citation type="journal article" date="2019" name="Int. J. Syst. Evol. Microbiol.">
        <title>The Global Catalogue of Microorganisms (GCM) 10K type strain sequencing project: providing services to taxonomists for standard genome sequencing and annotation.</title>
        <authorList>
            <consortium name="The Broad Institute Genomics Platform"/>
            <consortium name="The Broad Institute Genome Sequencing Center for Infectious Disease"/>
            <person name="Wu L."/>
            <person name="Ma J."/>
        </authorList>
    </citation>
    <scope>NUCLEOTIDE SEQUENCE [LARGE SCALE GENOMIC DNA]</scope>
    <source>
        <strain evidence="3">DT72</strain>
    </source>
</reference>
<evidence type="ECO:0000259" key="1">
    <source>
        <dbReference type="Pfam" id="PF08044"/>
    </source>
</evidence>
<keyword evidence="3" id="KW-1185">Reference proteome</keyword>
<protein>
    <submittedName>
        <fullName evidence="2">DUF1707 domain-containing protein</fullName>
    </submittedName>
</protein>
<gene>
    <name evidence="2" type="ORF">ACFSJG_09575</name>
</gene>
<organism evidence="2 3">
    <name type="scientific">Rhodococcus gannanensis</name>
    <dbReference type="NCBI Taxonomy" id="1960308"/>
    <lineage>
        <taxon>Bacteria</taxon>
        <taxon>Bacillati</taxon>
        <taxon>Actinomycetota</taxon>
        <taxon>Actinomycetes</taxon>
        <taxon>Mycobacteriales</taxon>
        <taxon>Nocardiaceae</taxon>
        <taxon>Rhodococcus</taxon>
    </lineage>
</organism>
<name>A0ABW4P2Y1_9NOCA</name>
<dbReference type="Proteomes" id="UP001597286">
    <property type="component" value="Unassembled WGS sequence"/>
</dbReference>